<feature type="domain" description="C3H1-type" evidence="7">
    <location>
        <begin position="155"/>
        <end position="183"/>
    </location>
</feature>
<feature type="zinc finger region" description="C3H1-type" evidence="4">
    <location>
        <begin position="155"/>
        <end position="183"/>
    </location>
</feature>
<dbReference type="PROSITE" id="PS50103">
    <property type="entry name" value="ZF_C3H1"/>
    <property type="match status" value="1"/>
</dbReference>
<dbReference type="PROSITE" id="PS00518">
    <property type="entry name" value="ZF_RING_1"/>
    <property type="match status" value="1"/>
</dbReference>
<evidence type="ECO:0000256" key="2">
    <source>
        <dbReference type="ARBA" id="ARBA00022771"/>
    </source>
</evidence>
<dbReference type="PANTHER" id="PTHR12930">
    <property type="entry name" value="ZINC FINGER PROTEIN 183"/>
    <property type="match status" value="1"/>
</dbReference>
<dbReference type="SMART" id="SM00184">
    <property type="entry name" value="RING"/>
    <property type="match status" value="1"/>
</dbReference>
<dbReference type="PROSITE" id="PS50089">
    <property type="entry name" value="ZF_RING_2"/>
    <property type="match status" value="1"/>
</dbReference>
<evidence type="ECO:0000313" key="8">
    <source>
        <dbReference type="EMBL" id="KAK2196743.1"/>
    </source>
</evidence>
<keyword evidence="2 4" id="KW-0863">Zinc-finger</keyword>
<organism evidence="8 9">
    <name type="scientific">Babesia duncani</name>
    <dbReference type="NCBI Taxonomy" id="323732"/>
    <lineage>
        <taxon>Eukaryota</taxon>
        <taxon>Sar</taxon>
        <taxon>Alveolata</taxon>
        <taxon>Apicomplexa</taxon>
        <taxon>Aconoidasida</taxon>
        <taxon>Piroplasmida</taxon>
        <taxon>Babesiidae</taxon>
        <taxon>Babesia</taxon>
    </lineage>
</organism>
<dbReference type="Proteomes" id="UP001214638">
    <property type="component" value="Unassembled WGS sequence"/>
</dbReference>
<dbReference type="SUPFAM" id="SSF57850">
    <property type="entry name" value="RING/U-box"/>
    <property type="match status" value="1"/>
</dbReference>
<evidence type="ECO:0000256" key="3">
    <source>
        <dbReference type="ARBA" id="ARBA00022833"/>
    </source>
</evidence>
<comment type="caution">
    <text evidence="8">The sequence shown here is derived from an EMBL/GenBank/DDBJ whole genome shotgun (WGS) entry which is preliminary data.</text>
</comment>
<dbReference type="Pfam" id="PF00642">
    <property type="entry name" value="zf-CCCH"/>
    <property type="match status" value="1"/>
</dbReference>
<dbReference type="InterPro" id="IPR017907">
    <property type="entry name" value="Znf_RING_CS"/>
</dbReference>
<dbReference type="GO" id="GO:0005684">
    <property type="term" value="C:U2-type spliceosomal complex"/>
    <property type="evidence" value="ECO:0007669"/>
    <property type="project" value="TreeGrafter"/>
</dbReference>
<dbReference type="InterPro" id="IPR001841">
    <property type="entry name" value="Znf_RING"/>
</dbReference>
<dbReference type="InterPro" id="IPR036855">
    <property type="entry name" value="Znf_CCCH_sf"/>
</dbReference>
<dbReference type="Gene3D" id="3.30.40.10">
    <property type="entry name" value="Zinc/RING finger domain, C3HC4 (zinc finger)"/>
    <property type="match status" value="1"/>
</dbReference>
<evidence type="ECO:0000256" key="4">
    <source>
        <dbReference type="PROSITE-ProRule" id="PRU00723"/>
    </source>
</evidence>
<dbReference type="AlphaFoldDB" id="A0AAD9PKZ6"/>
<dbReference type="GO" id="GO:0034247">
    <property type="term" value="P:snoRNA splicing"/>
    <property type="evidence" value="ECO:0007669"/>
    <property type="project" value="TreeGrafter"/>
</dbReference>
<dbReference type="InterPro" id="IPR039971">
    <property type="entry name" value="CWC24-like"/>
</dbReference>
<dbReference type="SMART" id="SM00356">
    <property type="entry name" value="ZnF_C3H1"/>
    <property type="match status" value="1"/>
</dbReference>
<gene>
    <name evidence="8" type="ORF">BdWA1_001992</name>
</gene>
<dbReference type="RefSeq" id="XP_067803585.1">
    <property type="nucleotide sequence ID" value="XM_067947021.1"/>
</dbReference>
<keyword evidence="3 4" id="KW-0862">Zinc</keyword>
<reference evidence="8" key="1">
    <citation type="journal article" date="2023" name="Nat. Microbiol.">
        <title>Babesia duncani multi-omics identifies virulence factors and drug targets.</title>
        <authorList>
            <person name="Singh P."/>
            <person name="Lonardi S."/>
            <person name="Liang Q."/>
            <person name="Vydyam P."/>
            <person name="Khabirova E."/>
            <person name="Fang T."/>
            <person name="Gihaz S."/>
            <person name="Thekkiniath J."/>
            <person name="Munshi M."/>
            <person name="Abel S."/>
            <person name="Ciampossin L."/>
            <person name="Batugedara G."/>
            <person name="Gupta M."/>
            <person name="Lu X.M."/>
            <person name="Lenz T."/>
            <person name="Chakravarty S."/>
            <person name="Cornillot E."/>
            <person name="Hu Y."/>
            <person name="Ma W."/>
            <person name="Gonzalez L.M."/>
            <person name="Sanchez S."/>
            <person name="Estrada K."/>
            <person name="Sanchez-Flores A."/>
            <person name="Montero E."/>
            <person name="Harb O.S."/>
            <person name="Le Roch K.G."/>
            <person name="Mamoun C.B."/>
        </authorList>
    </citation>
    <scope>NUCLEOTIDE SEQUENCE</scope>
    <source>
        <strain evidence="8">WA1</strain>
    </source>
</reference>
<keyword evidence="9" id="KW-1185">Reference proteome</keyword>
<sequence>MFQKRSIGAIAKRRAISSESSTIESEPQDVEITRASLSKRRALSAKSKNQNACSRGTAEGYKLDRFESAEMDNQRATSTFEIDTESSRDNRSILERNVEIGQKLLNKELPDGIYRGRGAYKPIVKKDAIAASKYTGLYGPVRASATNVRTTLRIDYQPDVCKDYKETGYCGFGDTCKFLHDRSDYKSGWQIEKEWQQQQQRRQEKTQAKIDAWHRKMQANLETGEPDGQGKGDEPDPGDPSDPDESDTSDSDATSPSDPESAEGRLRALSRELGVPFCCLSCRAPWSMELDPVVTSCGHYFCFGCATAAFSRNMKCAKCSKPQDGILNKAATIIKLLKMLN</sequence>
<proteinExistence type="predicted"/>
<feature type="compositionally biased region" description="Acidic residues" evidence="5">
    <location>
        <begin position="235"/>
        <end position="250"/>
    </location>
</feature>
<dbReference type="SUPFAM" id="SSF90229">
    <property type="entry name" value="CCCH zinc finger"/>
    <property type="match status" value="1"/>
</dbReference>
<dbReference type="GO" id="GO:0008270">
    <property type="term" value="F:zinc ion binding"/>
    <property type="evidence" value="ECO:0007669"/>
    <property type="project" value="UniProtKB-KW"/>
</dbReference>
<evidence type="ECO:0000313" key="9">
    <source>
        <dbReference type="Proteomes" id="UP001214638"/>
    </source>
</evidence>
<dbReference type="InterPro" id="IPR013083">
    <property type="entry name" value="Znf_RING/FYVE/PHD"/>
</dbReference>
<feature type="domain" description="RING-type" evidence="6">
    <location>
        <begin position="279"/>
        <end position="320"/>
    </location>
</feature>
<accession>A0AAD9PKZ6</accession>
<name>A0AAD9PKZ6_9APIC</name>
<protein>
    <submittedName>
        <fullName evidence="8">Bifunctional Zinc finger</fullName>
    </submittedName>
</protein>
<evidence type="ECO:0000256" key="1">
    <source>
        <dbReference type="ARBA" id="ARBA00022723"/>
    </source>
</evidence>
<dbReference type="GeneID" id="94336290"/>
<feature type="region of interest" description="Disordered" evidence="5">
    <location>
        <begin position="221"/>
        <end position="264"/>
    </location>
</feature>
<keyword evidence="1 4" id="KW-0479">Metal-binding</keyword>
<dbReference type="KEGG" id="bdw:94336290"/>
<evidence type="ECO:0000256" key="5">
    <source>
        <dbReference type="SAM" id="MobiDB-lite"/>
    </source>
</evidence>
<dbReference type="EMBL" id="JALLKP010000002">
    <property type="protein sequence ID" value="KAK2196743.1"/>
    <property type="molecule type" value="Genomic_DNA"/>
</dbReference>
<evidence type="ECO:0000259" key="7">
    <source>
        <dbReference type="PROSITE" id="PS50103"/>
    </source>
</evidence>
<dbReference type="PANTHER" id="PTHR12930:SF0">
    <property type="entry name" value="RING FINGER PROTEIN 113B"/>
    <property type="match status" value="1"/>
</dbReference>
<dbReference type="Gene3D" id="4.10.1000.10">
    <property type="entry name" value="Zinc finger, CCCH-type"/>
    <property type="match status" value="1"/>
</dbReference>
<dbReference type="InterPro" id="IPR000571">
    <property type="entry name" value="Znf_CCCH"/>
</dbReference>
<evidence type="ECO:0000259" key="6">
    <source>
        <dbReference type="PROSITE" id="PS50089"/>
    </source>
</evidence>